<dbReference type="Proteomes" id="UP000313395">
    <property type="component" value="Unassembled WGS sequence"/>
</dbReference>
<name>A0A5C5EA15_9LACT</name>
<evidence type="ECO:0000256" key="4">
    <source>
        <dbReference type="SAM" id="SignalP"/>
    </source>
</evidence>
<dbReference type="InterPro" id="IPR025645">
    <property type="entry name" value="DUF4349"/>
</dbReference>
<feature type="region of interest" description="Disordered" evidence="2">
    <location>
        <begin position="318"/>
        <end position="381"/>
    </location>
</feature>
<feature type="chain" id="PRO_5038753461" evidence="4">
    <location>
        <begin position="24"/>
        <end position="381"/>
    </location>
</feature>
<dbReference type="EMBL" id="VENO01000001">
    <property type="protein sequence ID" value="TNV69824.1"/>
    <property type="molecule type" value="Genomic_DNA"/>
</dbReference>
<accession>A0A5C5EA15</accession>
<proteinExistence type="predicted"/>
<comment type="caution">
    <text evidence="6">The sequence shown here is derived from an EMBL/GenBank/DDBJ whole genome shotgun (WGS) entry which is preliminary data.</text>
</comment>
<keyword evidence="4" id="KW-0732">Signal</keyword>
<keyword evidence="7" id="KW-1185">Reference proteome</keyword>
<feature type="coiled-coil region" evidence="1">
    <location>
        <begin position="171"/>
        <end position="218"/>
    </location>
</feature>
<dbReference type="AlphaFoldDB" id="A0A5C5EA15"/>
<evidence type="ECO:0000313" key="7">
    <source>
        <dbReference type="Proteomes" id="UP000313395"/>
    </source>
</evidence>
<reference evidence="6 7" key="1">
    <citation type="submission" date="2019-06" db="EMBL/GenBank/DDBJ databases">
        <title>Description Trichococcus psychrophilus sp. nov., isolated from a cold spring, by genomic and phenotypic analyses.</title>
        <authorList>
            <person name="Zakharyuk A."/>
        </authorList>
    </citation>
    <scope>NUCLEOTIDE SEQUENCE [LARGE SCALE GENOMIC DNA]</scope>
    <source>
        <strain evidence="6 7">SKBG</strain>
    </source>
</reference>
<organism evidence="6 7">
    <name type="scientific">Trichococcus shcherbakoviae subsp. psychrophilus</name>
    <dbReference type="NCBI Taxonomy" id="2585775"/>
    <lineage>
        <taxon>Bacteria</taxon>
        <taxon>Bacillati</taxon>
        <taxon>Bacillota</taxon>
        <taxon>Bacilli</taxon>
        <taxon>Lactobacillales</taxon>
        <taxon>Carnobacteriaceae</taxon>
        <taxon>Trichococcus</taxon>
    </lineage>
</organism>
<evidence type="ECO:0000259" key="5">
    <source>
        <dbReference type="Pfam" id="PF14257"/>
    </source>
</evidence>
<keyword evidence="3" id="KW-1133">Transmembrane helix</keyword>
<feature type="transmembrane region" description="Helical" evidence="3">
    <location>
        <begin position="266"/>
        <end position="290"/>
    </location>
</feature>
<sequence length="381" mass="42619">MEAPQLKNLKLLILSLLSFSLVGCSFLTTEETSVSQQDAAGVDNVTTEMSKADGEVGSGLLIGEKVVTTVHLSYETLKYDDSIDYLKEIIGKYGAYVEYSYESSGGDMFYTTSSLSQNYRQGSYTIRIPKDSVTAFLDDLEGGLGTKVSEQQGNEDVTQYYEDTATRISVLQRKEERLLTLLEQAETVEEILTIEDSLSAAIAEREMLQSELDNIDDLIDYTALYLTVSERSRISNNQGGSAPFWGRVKDAFTDSLYSFYYWLQDAAIWFIYALPFFVAVLMLLLLLWAIKKLFGKTIWGKQRAEKQLLERKQIEERRKERFERTHPRKPGGTTVASKPTVTPPISPTDTAPSVPETPTAKNDASKETTSEAGNSEDPLEP</sequence>
<keyword evidence="3" id="KW-0812">Transmembrane</keyword>
<feature type="domain" description="DUF4349" evidence="5">
    <location>
        <begin position="65"/>
        <end position="288"/>
    </location>
</feature>
<evidence type="ECO:0000313" key="6">
    <source>
        <dbReference type="EMBL" id="TNV69824.1"/>
    </source>
</evidence>
<feature type="signal peptide" evidence="4">
    <location>
        <begin position="1"/>
        <end position="23"/>
    </location>
</feature>
<evidence type="ECO:0000256" key="2">
    <source>
        <dbReference type="SAM" id="MobiDB-lite"/>
    </source>
</evidence>
<dbReference type="Pfam" id="PF14257">
    <property type="entry name" value="DUF4349"/>
    <property type="match status" value="1"/>
</dbReference>
<keyword evidence="3" id="KW-0472">Membrane</keyword>
<evidence type="ECO:0000256" key="1">
    <source>
        <dbReference type="SAM" id="Coils"/>
    </source>
</evidence>
<keyword evidence="1" id="KW-0175">Coiled coil</keyword>
<gene>
    <name evidence="6" type="ORF">FHK04_00875</name>
</gene>
<evidence type="ECO:0000256" key="3">
    <source>
        <dbReference type="SAM" id="Phobius"/>
    </source>
</evidence>
<protein>
    <submittedName>
        <fullName evidence="6">DUF4349 domain-containing protein</fullName>
    </submittedName>
</protein>
<dbReference type="PROSITE" id="PS51257">
    <property type="entry name" value="PROKAR_LIPOPROTEIN"/>
    <property type="match status" value="1"/>
</dbReference>